<keyword evidence="3" id="KW-1185">Reference proteome</keyword>
<organism evidence="2 3">
    <name type="scientific">[Mycobacterium] manitobense</name>
    <dbReference type="NCBI Taxonomy" id="190147"/>
    <lineage>
        <taxon>Bacteria</taxon>
        <taxon>Bacillati</taxon>
        <taxon>Actinomycetota</taxon>
        <taxon>Actinomycetes</taxon>
        <taxon>Mycobacteriales</taxon>
        <taxon>Mycobacteriaceae</taxon>
        <taxon>Mycolicibacterium</taxon>
    </lineage>
</organism>
<dbReference type="AlphaFoldDB" id="A0A9X2Y8P4"/>
<sequence length="165" mass="17336">MRPRAAARKVGQGWPGYLFGGRVRTSTAALLLAFFALTWVQQSFEPEPAPPPAAVVPPGFVPDPEYTWVPRTQVQEPTTPRRTTTTTTTTPTTPTETTTTDPSATTTTPTSPSSTTPQTTVVDPDGPGPLPPQTQTVQSFPPLTPTATAPLDGPGPVPTTPAPPR</sequence>
<dbReference type="EMBL" id="JACKSJ010000062">
    <property type="protein sequence ID" value="MCV7170032.1"/>
    <property type="molecule type" value="Genomic_DNA"/>
</dbReference>
<feature type="compositionally biased region" description="Low complexity" evidence="1">
    <location>
        <begin position="62"/>
        <end position="125"/>
    </location>
</feature>
<feature type="compositionally biased region" description="Pro residues" evidence="1">
    <location>
        <begin position="153"/>
        <end position="165"/>
    </location>
</feature>
<accession>A0A9X2Y8P4</accession>
<protein>
    <recommendedName>
        <fullName evidence="4">Proline rich protein</fullName>
    </recommendedName>
</protein>
<gene>
    <name evidence="2" type="ORF">H7I41_08870</name>
</gene>
<proteinExistence type="predicted"/>
<reference evidence="2" key="2">
    <citation type="journal article" date="2022" name="BMC Genomics">
        <title>Comparative genome analysis of mycobacteria focusing on tRNA and non-coding RNA.</title>
        <authorList>
            <person name="Behra P.R.K."/>
            <person name="Pettersson B.M.F."/>
            <person name="Ramesh M."/>
            <person name="Das S."/>
            <person name="Dasgupta S."/>
            <person name="Kirsebom L.A."/>
        </authorList>
    </citation>
    <scope>NUCLEOTIDE SEQUENCE</scope>
    <source>
        <strain evidence="2">DSM 44615</strain>
    </source>
</reference>
<evidence type="ECO:0000313" key="2">
    <source>
        <dbReference type="EMBL" id="MCV7170032.1"/>
    </source>
</evidence>
<evidence type="ECO:0008006" key="4">
    <source>
        <dbReference type="Google" id="ProtNLM"/>
    </source>
</evidence>
<evidence type="ECO:0000313" key="3">
    <source>
        <dbReference type="Proteomes" id="UP001140293"/>
    </source>
</evidence>
<evidence type="ECO:0000256" key="1">
    <source>
        <dbReference type="SAM" id="MobiDB-lite"/>
    </source>
</evidence>
<dbReference type="Proteomes" id="UP001140293">
    <property type="component" value="Unassembled WGS sequence"/>
</dbReference>
<dbReference type="PRINTS" id="PR01217">
    <property type="entry name" value="PRICHEXTENSN"/>
</dbReference>
<name>A0A9X2Y8P4_9MYCO</name>
<feature type="compositionally biased region" description="Pro residues" evidence="1">
    <location>
        <begin position="47"/>
        <end position="61"/>
    </location>
</feature>
<comment type="caution">
    <text evidence="2">The sequence shown here is derived from an EMBL/GenBank/DDBJ whole genome shotgun (WGS) entry which is preliminary data.</text>
</comment>
<reference evidence="2" key="1">
    <citation type="submission" date="2020-07" db="EMBL/GenBank/DDBJ databases">
        <authorList>
            <person name="Pettersson B.M.F."/>
            <person name="Behra P.R.K."/>
            <person name="Ramesh M."/>
            <person name="Das S."/>
            <person name="Dasgupta S."/>
            <person name="Kirsebom L.A."/>
        </authorList>
    </citation>
    <scope>NUCLEOTIDE SEQUENCE</scope>
    <source>
        <strain evidence="2">DSM 44615</strain>
    </source>
</reference>
<feature type="region of interest" description="Disordered" evidence="1">
    <location>
        <begin position="46"/>
        <end position="165"/>
    </location>
</feature>
<dbReference type="RefSeq" id="WP_264012269.1">
    <property type="nucleotide sequence ID" value="NZ_JACKSJ010000062.1"/>
</dbReference>